<evidence type="ECO:0000256" key="1">
    <source>
        <dbReference type="ARBA" id="ARBA00022475"/>
    </source>
</evidence>
<dbReference type="Pfam" id="PF06305">
    <property type="entry name" value="LapA_dom"/>
    <property type="match status" value="1"/>
</dbReference>
<dbReference type="Proteomes" id="UP000314616">
    <property type="component" value="Chromosome"/>
</dbReference>
<reference evidence="7 8" key="1">
    <citation type="submission" date="2019-05" db="EMBL/GenBank/DDBJ databases">
        <title>Georgenia *** sp. nov., and Georgenia *** sp. nov., isolated from the intestinal contents of plateau pika (Ochotona curzoniae) in the Qinghai-Tibet plateau of China.</title>
        <authorList>
            <person name="Tian Z."/>
        </authorList>
    </citation>
    <scope>NUCLEOTIDE SEQUENCE [LARGE SCALE GENOMIC DNA]</scope>
    <source>
        <strain evidence="7 8">Z443</strain>
    </source>
</reference>
<evidence type="ECO:0000256" key="4">
    <source>
        <dbReference type="ARBA" id="ARBA00023136"/>
    </source>
</evidence>
<dbReference type="AlphaFoldDB" id="A0A5B8C3V8"/>
<dbReference type="EMBL" id="CP040915">
    <property type="protein sequence ID" value="QDC24161.1"/>
    <property type="molecule type" value="Genomic_DNA"/>
</dbReference>
<dbReference type="KEGG" id="gyu:FE374_05525"/>
<feature type="transmembrane region" description="Helical" evidence="5">
    <location>
        <begin position="62"/>
        <end position="82"/>
    </location>
</feature>
<keyword evidence="1" id="KW-1003">Cell membrane</keyword>
<name>A0A5B8C3V8_9MICO</name>
<dbReference type="InterPro" id="IPR010445">
    <property type="entry name" value="LapA_dom"/>
</dbReference>
<accession>A0A5B8C3V8</accession>
<feature type="transmembrane region" description="Helical" evidence="5">
    <location>
        <begin position="21"/>
        <end position="42"/>
    </location>
</feature>
<dbReference type="RefSeq" id="WP_139927605.1">
    <property type="nucleotide sequence ID" value="NZ_CP040915.1"/>
</dbReference>
<dbReference type="OrthoDB" id="5197626at2"/>
<evidence type="ECO:0000259" key="6">
    <source>
        <dbReference type="Pfam" id="PF06305"/>
    </source>
</evidence>
<evidence type="ECO:0000313" key="7">
    <source>
        <dbReference type="EMBL" id="QDC24161.1"/>
    </source>
</evidence>
<evidence type="ECO:0000256" key="2">
    <source>
        <dbReference type="ARBA" id="ARBA00022692"/>
    </source>
</evidence>
<keyword evidence="2 5" id="KW-0812">Transmembrane</keyword>
<organism evidence="7 8">
    <name type="scientific">Georgenia yuyongxinii</name>
    <dbReference type="NCBI Taxonomy" id="2589797"/>
    <lineage>
        <taxon>Bacteria</taxon>
        <taxon>Bacillati</taxon>
        <taxon>Actinomycetota</taxon>
        <taxon>Actinomycetes</taxon>
        <taxon>Micrococcales</taxon>
        <taxon>Bogoriellaceae</taxon>
        <taxon>Georgenia</taxon>
    </lineage>
</organism>
<proteinExistence type="predicted"/>
<gene>
    <name evidence="7" type="ORF">FE374_05525</name>
</gene>
<keyword evidence="4 5" id="KW-0472">Membrane</keyword>
<evidence type="ECO:0000256" key="5">
    <source>
        <dbReference type="SAM" id="Phobius"/>
    </source>
</evidence>
<sequence length="97" mass="10507">MAQQSPSPASTPGTGGGRTKAGLSGAMLATLAGGGLLLVFILQNRDDVTLQFLVWSFTWPMWLFTIVVAVLGSLVWIGLGLMRRHRRRVARRDARGD</sequence>
<evidence type="ECO:0000313" key="8">
    <source>
        <dbReference type="Proteomes" id="UP000314616"/>
    </source>
</evidence>
<evidence type="ECO:0000256" key="3">
    <source>
        <dbReference type="ARBA" id="ARBA00022989"/>
    </source>
</evidence>
<keyword evidence="3 5" id="KW-1133">Transmembrane helix</keyword>
<dbReference type="GO" id="GO:0005886">
    <property type="term" value="C:plasma membrane"/>
    <property type="evidence" value="ECO:0007669"/>
    <property type="project" value="InterPro"/>
</dbReference>
<protein>
    <submittedName>
        <fullName evidence="7">DUF1049 domain-containing protein</fullName>
    </submittedName>
</protein>
<feature type="domain" description="Lipopolysaccharide assembly protein A" evidence="6">
    <location>
        <begin position="43"/>
        <end position="92"/>
    </location>
</feature>